<evidence type="ECO:0000256" key="1">
    <source>
        <dbReference type="ARBA" id="ARBA00018370"/>
    </source>
</evidence>
<keyword evidence="6 9" id="KW-0413">Isomerase</keyword>
<dbReference type="STRING" id="80876.SAMN05421779_103285"/>
<evidence type="ECO:0000256" key="8">
    <source>
        <dbReference type="ARBA" id="ARBA00031484"/>
    </source>
</evidence>
<evidence type="ECO:0000256" key="9">
    <source>
        <dbReference type="PROSITE-ProRule" id="PRU00278"/>
    </source>
</evidence>
<evidence type="ECO:0000313" key="12">
    <source>
        <dbReference type="Proteomes" id="UP000185678"/>
    </source>
</evidence>
<evidence type="ECO:0000256" key="4">
    <source>
        <dbReference type="ARBA" id="ARBA00023110"/>
    </source>
</evidence>
<keyword evidence="5" id="KW-0143">Chaperone</keyword>
<dbReference type="GO" id="GO:0003755">
    <property type="term" value="F:peptidyl-prolyl cis-trans isomerase activity"/>
    <property type="evidence" value="ECO:0007669"/>
    <property type="project" value="UniProtKB-KW"/>
</dbReference>
<dbReference type="InterPro" id="IPR015391">
    <property type="entry name" value="SurA_N"/>
</dbReference>
<dbReference type="AlphaFoldDB" id="A0A1N7LEU7"/>
<name>A0A1N7LEU7_9PROT</name>
<proteinExistence type="predicted"/>
<dbReference type="Pfam" id="PF00639">
    <property type="entry name" value="Rotamase"/>
    <property type="match status" value="1"/>
</dbReference>
<protein>
    <recommendedName>
        <fullName evidence="1">Parvulin-like PPIase</fullName>
    </recommendedName>
    <alternativeName>
        <fullName evidence="7">Peptidyl-prolyl cis-trans isomerase plp</fullName>
    </alternativeName>
    <alternativeName>
        <fullName evidence="8">Rotamase plp</fullName>
    </alternativeName>
</protein>
<dbReference type="InterPro" id="IPR046357">
    <property type="entry name" value="PPIase_dom_sf"/>
</dbReference>
<evidence type="ECO:0000259" key="10">
    <source>
        <dbReference type="PROSITE" id="PS50198"/>
    </source>
</evidence>
<dbReference type="InterPro" id="IPR050280">
    <property type="entry name" value="OMP_Chaperone_SurA"/>
</dbReference>
<evidence type="ECO:0000256" key="3">
    <source>
        <dbReference type="ARBA" id="ARBA00022764"/>
    </source>
</evidence>
<evidence type="ECO:0000256" key="6">
    <source>
        <dbReference type="ARBA" id="ARBA00023235"/>
    </source>
</evidence>
<keyword evidence="2" id="KW-0732">Signal</keyword>
<dbReference type="InterPro" id="IPR027304">
    <property type="entry name" value="Trigger_fact/SurA_dom_sf"/>
</dbReference>
<keyword evidence="12" id="KW-1185">Reference proteome</keyword>
<evidence type="ECO:0000256" key="5">
    <source>
        <dbReference type="ARBA" id="ARBA00023186"/>
    </source>
</evidence>
<gene>
    <name evidence="11" type="ORF">SAMN05421779_103285</name>
</gene>
<sequence>MLPMTPRKPLWTARSAMTTSIVIAALWSGVLTVPHDARAQAQQVQRIAAVVNDDIISIRDVQERLALTMVTSAIPNTPENQQKILPNVVRALVDDQLREQEAKRLKITISDADVMSAIRRIEENNNLPAGATEGMMSRAGVPYDALKRQVHAQVAWVKAAQQSLRRQIIIQPEEIDATLAQLANAQGKPQRRLAELVVPVNSADQEQQARSLAERLIEQLQQGAKFSALAQQFSAAATAGRGGDLGWLVEGQLSPELDEAATRLSPGQVSPPIRTATGYTLLLLIDQHQPAAANPANIRYALSQIYMPLSGRIAVTPERRASLEQAAQKATSCEDLNLLAEREKLPSSGDIGQQRLSDLPPAIAQAIQGLPEQKVSPPVNMGDAEVLLMVCKRIDPNGLPSRDDVSSRLEREKLERLADRRLRDLRRQALIDVRL</sequence>
<reference evidence="11 12" key="1">
    <citation type="submission" date="2017-01" db="EMBL/GenBank/DDBJ databases">
        <authorList>
            <person name="Mah S.A."/>
            <person name="Swanson W.J."/>
            <person name="Moy G.W."/>
            <person name="Vacquier V.D."/>
        </authorList>
    </citation>
    <scope>NUCLEOTIDE SEQUENCE [LARGE SCALE GENOMIC DNA]</scope>
    <source>
        <strain evidence="11 12">DSM 11589</strain>
    </source>
</reference>
<evidence type="ECO:0000256" key="2">
    <source>
        <dbReference type="ARBA" id="ARBA00022729"/>
    </source>
</evidence>
<dbReference type="RefSeq" id="WP_076399900.1">
    <property type="nucleotide sequence ID" value="NZ_FTOA01000003.1"/>
</dbReference>
<keyword evidence="4 9" id="KW-0697">Rotamase</keyword>
<dbReference type="OrthoDB" id="9791746at2"/>
<dbReference type="InterPro" id="IPR000297">
    <property type="entry name" value="PPIase_PpiC"/>
</dbReference>
<evidence type="ECO:0000256" key="7">
    <source>
        <dbReference type="ARBA" id="ARBA00030642"/>
    </source>
</evidence>
<dbReference type="PANTHER" id="PTHR47637">
    <property type="entry name" value="CHAPERONE SURA"/>
    <property type="match status" value="1"/>
</dbReference>
<accession>A0A1N7LEU7</accession>
<dbReference type="PROSITE" id="PS01096">
    <property type="entry name" value="PPIC_PPIASE_1"/>
    <property type="match status" value="1"/>
</dbReference>
<dbReference type="EMBL" id="FTOA01000003">
    <property type="protein sequence ID" value="SIS72345.1"/>
    <property type="molecule type" value="Genomic_DNA"/>
</dbReference>
<dbReference type="SUPFAM" id="SSF109998">
    <property type="entry name" value="Triger factor/SurA peptide-binding domain-like"/>
    <property type="match status" value="1"/>
</dbReference>
<dbReference type="InterPro" id="IPR023058">
    <property type="entry name" value="PPIase_PpiC_CS"/>
</dbReference>
<dbReference type="Pfam" id="PF09312">
    <property type="entry name" value="SurA_N"/>
    <property type="match status" value="1"/>
</dbReference>
<dbReference type="Proteomes" id="UP000185678">
    <property type="component" value="Unassembled WGS sequence"/>
</dbReference>
<dbReference type="PROSITE" id="PS50198">
    <property type="entry name" value="PPIC_PPIASE_2"/>
    <property type="match status" value="1"/>
</dbReference>
<organism evidence="11 12">
    <name type="scientific">Insolitispirillum peregrinum</name>
    <dbReference type="NCBI Taxonomy" id="80876"/>
    <lineage>
        <taxon>Bacteria</taxon>
        <taxon>Pseudomonadati</taxon>
        <taxon>Pseudomonadota</taxon>
        <taxon>Alphaproteobacteria</taxon>
        <taxon>Rhodospirillales</taxon>
        <taxon>Novispirillaceae</taxon>
        <taxon>Insolitispirillum</taxon>
    </lineage>
</organism>
<dbReference type="Gene3D" id="3.10.50.40">
    <property type="match status" value="2"/>
</dbReference>
<feature type="domain" description="PpiC" evidence="10">
    <location>
        <begin position="188"/>
        <end position="286"/>
    </location>
</feature>
<keyword evidence="3" id="KW-0574">Periplasm</keyword>
<evidence type="ECO:0000313" key="11">
    <source>
        <dbReference type="EMBL" id="SIS72345.1"/>
    </source>
</evidence>
<dbReference type="SUPFAM" id="SSF54534">
    <property type="entry name" value="FKBP-like"/>
    <property type="match status" value="2"/>
</dbReference>
<dbReference type="Gene3D" id="1.10.4030.10">
    <property type="entry name" value="Porin chaperone SurA, peptide-binding domain"/>
    <property type="match status" value="1"/>
</dbReference>
<dbReference type="PANTHER" id="PTHR47637:SF1">
    <property type="entry name" value="CHAPERONE SURA"/>
    <property type="match status" value="1"/>
</dbReference>